<evidence type="ECO:0000313" key="2">
    <source>
        <dbReference type="EMBL" id="ARK29481.1"/>
    </source>
</evidence>
<dbReference type="InterPro" id="IPR036291">
    <property type="entry name" value="NAD(P)-bd_dom_sf"/>
</dbReference>
<feature type="domain" description="NAD(P)-binding" evidence="1">
    <location>
        <begin position="7"/>
        <end position="187"/>
    </location>
</feature>
<reference evidence="2 3" key="1">
    <citation type="submission" date="2017-04" db="EMBL/GenBank/DDBJ databases">
        <title>Bacillus krulwichiae AM31D Genome sequencing and assembly.</title>
        <authorList>
            <person name="Krulwich T.A."/>
            <person name="Anastor L."/>
            <person name="Ehrlich R."/>
            <person name="Ehrlich G.D."/>
            <person name="Janto B."/>
        </authorList>
    </citation>
    <scope>NUCLEOTIDE SEQUENCE [LARGE SCALE GENOMIC DNA]</scope>
    <source>
        <strain evidence="2 3">AM31D</strain>
    </source>
</reference>
<dbReference type="Gene3D" id="3.40.50.720">
    <property type="entry name" value="NAD(P)-binding Rossmann-like Domain"/>
    <property type="match status" value="1"/>
</dbReference>
<accession>A0A1X9MD49</accession>
<dbReference type="AlphaFoldDB" id="A0A1X9MD49"/>
<dbReference type="RefSeq" id="WP_066154008.1">
    <property type="nucleotide sequence ID" value="NZ_CP020814.1"/>
</dbReference>
<dbReference type="STRING" id="199441.BkAM31D_06210"/>
<protein>
    <submittedName>
        <fullName evidence="2">Putative sugar epimerase YhfK</fullName>
        <ecNumber evidence="2">4.-.-.-</ecNumber>
    </submittedName>
</protein>
<organism evidence="2 3">
    <name type="scientific">Halalkalibacter krulwichiae</name>
    <dbReference type="NCBI Taxonomy" id="199441"/>
    <lineage>
        <taxon>Bacteria</taxon>
        <taxon>Bacillati</taxon>
        <taxon>Bacillota</taxon>
        <taxon>Bacilli</taxon>
        <taxon>Bacillales</taxon>
        <taxon>Bacillaceae</taxon>
        <taxon>Halalkalibacter</taxon>
    </lineage>
</organism>
<dbReference type="Pfam" id="PF13460">
    <property type="entry name" value="NAD_binding_10"/>
    <property type="match status" value="1"/>
</dbReference>
<dbReference type="GO" id="GO:0016829">
    <property type="term" value="F:lyase activity"/>
    <property type="evidence" value="ECO:0007669"/>
    <property type="project" value="UniProtKB-KW"/>
</dbReference>
<dbReference type="PANTHER" id="PTHR15020:SF50">
    <property type="entry name" value="UPF0659 PROTEIN YMR090W"/>
    <property type="match status" value="1"/>
</dbReference>
<dbReference type="Proteomes" id="UP000193006">
    <property type="component" value="Chromosome"/>
</dbReference>
<proteinExistence type="predicted"/>
<gene>
    <name evidence="2" type="primary">yhfK</name>
    <name evidence="2" type="ORF">BkAM31D_06210</name>
</gene>
<keyword evidence="2" id="KW-0456">Lyase</keyword>
<dbReference type="EMBL" id="CP020814">
    <property type="protein sequence ID" value="ARK29481.1"/>
    <property type="molecule type" value="Genomic_DNA"/>
</dbReference>
<dbReference type="InterPro" id="IPR016040">
    <property type="entry name" value="NAD(P)-bd_dom"/>
</dbReference>
<dbReference type="CDD" id="cd05243">
    <property type="entry name" value="SDR_a5"/>
    <property type="match status" value="1"/>
</dbReference>
<dbReference type="PANTHER" id="PTHR15020">
    <property type="entry name" value="FLAVIN REDUCTASE-RELATED"/>
    <property type="match status" value="1"/>
</dbReference>
<name>A0A1X9MD49_9BACI</name>
<dbReference type="SUPFAM" id="SSF51735">
    <property type="entry name" value="NAD(P)-binding Rossmann-fold domains"/>
    <property type="match status" value="1"/>
</dbReference>
<keyword evidence="3" id="KW-1185">Reference proteome</keyword>
<sequence>MKVLVIGANGQVARHTLSKLKEEGHQVVAMIRDSSQADELVKLGADETVVADLEASFDHAFDHVDAVIFAAGSGGHTGADKTILIDLWGAIKAIDTAERMGVKRFVMLSSMGTVDPDKSDRIRHYLVAKKLADDHLKRSNLTYTIVRPGSLTNEQAEQVIKLEEEIQIRDNAIKREDVAIVLARVVNLENTFGKTFEILNGKTTINDALASI</sequence>
<dbReference type="EC" id="4.-.-.-" evidence="2"/>
<evidence type="ECO:0000313" key="3">
    <source>
        <dbReference type="Proteomes" id="UP000193006"/>
    </source>
</evidence>
<dbReference type="KEGG" id="bkw:BkAM31D_06210"/>
<evidence type="ECO:0000259" key="1">
    <source>
        <dbReference type="Pfam" id="PF13460"/>
    </source>
</evidence>